<evidence type="ECO:0000313" key="1">
    <source>
        <dbReference type="EMBL" id="KAA6341591.1"/>
    </source>
</evidence>
<reference evidence="1" key="1">
    <citation type="submission" date="2019-03" db="EMBL/GenBank/DDBJ databases">
        <title>Single cell metagenomics reveals metabolic interactions within the superorganism composed of flagellate Streblomastix strix and complex community of Bacteroidetes bacteria on its surface.</title>
        <authorList>
            <person name="Treitli S.C."/>
            <person name="Kolisko M."/>
            <person name="Husnik F."/>
            <person name="Keeling P."/>
            <person name="Hampl V."/>
        </authorList>
    </citation>
    <scope>NUCLEOTIDE SEQUENCE</scope>
    <source>
        <strain evidence="1">STM</strain>
    </source>
</reference>
<gene>
    <name evidence="1" type="ORF">EZS27_010606</name>
</gene>
<dbReference type="EMBL" id="SNRY01000377">
    <property type="protein sequence ID" value="KAA6341591.1"/>
    <property type="molecule type" value="Genomic_DNA"/>
</dbReference>
<organism evidence="1">
    <name type="scientific">termite gut metagenome</name>
    <dbReference type="NCBI Taxonomy" id="433724"/>
    <lineage>
        <taxon>unclassified sequences</taxon>
        <taxon>metagenomes</taxon>
        <taxon>organismal metagenomes</taxon>
    </lineage>
</organism>
<dbReference type="AlphaFoldDB" id="A0A5J4S8F9"/>
<name>A0A5J4S8F9_9ZZZZ</name>
<sequence>MSSKAIENHNQSFLLPLTVYLIDTSDVDTHTFWLLVHHL</sequence>
<accession>A0A5J4S8F9</accession>
<comment type="caution">
    <text evidence="1">The sequence shown here is derived from an EMBL/GenBank/DDBJ whole genome shotgun (WGS) entry which is preliminary data.</text>
</comment>
<proteinExistence type="predicted"/>
<protein>
    <submittedName>
        <fullName evidence="1">Uncharacterized protein</fullName>
    </submittedName>
</protein>